<evidence type="ECO:0000313" key="2">
    <source>
        <dbReference type="EMBL" id="VIO53471.1"/>
    </source>
</evidence>
<name>A0A4E9E506_GIBZA</name>
<proteinExistence type="predicted"/>
<dbReference type="AlphaFoldDB" id="A0A4E9E506"/>
<dbReference type="EMBL" id="CAJPIJ010000148">
    <property type="protein sequence ID" value="CAG1991111.1"/>
    <property type="molecule type" value="Genomic_DNA"/>
</dbReference>
<evidence type="ECO:0000313" key="1">
    <source>
        <dbReference type="EMBL" id="CAG1991111.1"/>
    </source>
</evidence>
<dbReference type="EMBL" id="CAAKMV010000066">
    <property type="protein sequence ID" value="VIO53471.1"/>
    <property type="molecule type" value="Genomic_DNA"/>
</dbReference>
<accession>A0A4E9E506</accession>
<reference evidence="2" key="1">
    <citation type="submission" date="2019-04" db="EMBL/GenBank/DDBJ databases">
        <authorList>
            <person name="Melise S."/>
            <person name="Noan J."/>
            <person name="Okalmin O."/>
        </authorList>
    </citation>
    <scope>NUCLEOTIDE SEQUENCE</scope>
    <source>
        <strain evidence="2">FN9</strain>
    </source>
</reference>
<protein>
    <submittedName>
        <fullName evidence="2">Uncharacterized protein</fullName>
    </submittedName>
</protein>
<organism evidence="2">
    <name type="scientific">Gibberella zeae</name>
    <name type="common">Wheat head blight fungus</name>
    <name type="synonym">Fusarium graminearum</name>
    <dbReference type="NCBI Taxonomy" id="5518"/>
    <lineage>
        <taxon>Eukaryota</taxon>
        <taxon>Fungi</taxon>
        <taxon>Dikarya</taxon>
        <taxon>Ascomycota</taxon>
        <taxon>Pezizomycotina</taxon>
        <taxon>Sordariomycetes</taxon>
        <taxon>Hypocreomycetidae</taxon>
        <taxon>Hypocreales</taxon>
        <taxon>Nectriaceae</taxon>
        <taxon>Fusarium</taxon>
    </lineage>
</organism>
<dbReference type="Proteomes" id="UP000746612">
    <property type="component" value="Unassembled WGS sequence"/>
</dbReference>
<reference evidence="1" key="2">
    <citation type="submission" date="2021-03" db="EMBL/GenBank/DDBJ databases">
        <authorList>
            <person name="Alouane T."/>
            <person name="Langin T."/>
            <person name="Bonhomme L."/>
        </authorList>
    </citation>
    <scope>NUCLEOTIDE SEQUENCE</scope>
    <source>
        <strain evidence="1">MDC_Fg202</strain>
    </source>
</reference>
<gene>
    <name evidence="2" type="ORF">FUG_LOCUS89256</name>
    <name evidence="1" type="ORF">MDCFG202_LOCUS335362</name>
</gene>
<sequence>MELLAQVVDTWSGVTVASYTPIPTFCHAIIMQLMSDKEYGGLEWDQWWPRSSIKRTLDLLKLDFLFFIQQAIHSNTNSTLFYNLFEVFFTNIFNMSPCSCCNHAGASCTSDCSCCKHTSTKSIIIQT</sequence>